<dbReference type="GO" id="GO:0071949">
    <property type="term" value="F:FAD binding"/>
    <property type="evidence" value="ECO:0007669"/>
    <property type="project" value="InterPro"/>
</dbReference>
<dbReference type="PANTHER" id="PTHR47356">
    <property type="entry name" value="FAD-DEPENDENT MONOOXYGENASE ASQG-RELATED"/>
    <property type="match status" value="1"/>
</dbReference>
<name>A0A3N2PU04_SODAK</name>
<dbReference type="OrthoDB" id="2431938at2759"/>
<keyword evidence="9" id="KW-1185">Reference proteome</keyword>
<dbReference type="RefSeq" id="XP_028465794.1">
    <property type="nucleotide sequence ID" value="XM_028613180.1"/>
</dbReference>
<comment type="similarity">
    <text evidence="2">Belongs to the paxM FAD-dependent monooxygenase family.</text>
</comment>
<evidence type="ECO:0000313" key="8">
    <source>
        <dbReference type="EMBL" id="ROT37988.1"/>
    </source>
</evidence>
<keyword evidence="5" id="KW-0560">Oxidoreductase</keyword>
<dbReference type="InterPro" id="IPR002938">
    <property type="entry name" value="FAD-bd"/>
</dbReference>
<dbReference type="GO" id="GO:0004497">
    <property type="term" value="F:monooxygenase activity"/>
    <property type="evidence" value="ECO:0007669"/>
    <property type="project" value="UniProtKB-KW"/>
</dbReference>
<dbReference type="InterPro" id="IPR036188">
    <property type="entry name" value="FAD/NAD-bd_sf"/>
</dbReference>
<dbReference type="EMBL" id="ML119056">
    <property type="protein sequence ID" value="ROT37988.1"/>
    <property type="molecule type" value="Genomic_DNA"/>
</dbReference>
<keyword evidence="3" id="KW-0285">Flavoprotein</keyword>
<feature type="domain" description="FAD-binding" evidence="7">
    <location>
        <begin position="8"/>
        <end position="173"/>
    </location>
</feature>
<dbReference type="Pfam" id="PF01494">
    <property type="entry name" value="FAD_binding_3"/>
    <property type="match status" value="2"/>
</dbReference>
<dbReference type="PRINTS" id="PR00420">
    <property type="entry name" value="RNGMNOXGNASE"/>
</dbReference>
<sequence>MGAHTNKFKVIIVGGGPNGLTAAHALYQAGINFVVLERRADVALDEGSSMVLGPASLRVMHQLGLYQRIKPISAEVDRVRNYLRTGTKYQDTTLPTLIKKNHGSGLIAFHRAHLVQALYDALPEDAKERYHLNKSVAEITTDASGATVTCTDGTSYTGTIVLGVDGVHSITRRLMRQLALAADPSLAPAWGPEQPFPATYRCLWYSFPRPEDERPGLAGATVHRDLSCMFITGIERAWVFLYEKMPGGPTTERHRYEEKDVGRFAGLFGDFVLDGTRTVRDTFALRLTHGMADLQEGIARRWSWGGRIVIAGDAAHKFMPNAGLGFNNGVQDIVALCNLLRGAVVEGRMRGSVPSAETLDGLFTKYRALRIRALEADAKESAVTGRLQAWPNLLYQLAARYLLTNERLMRFHVSKVAAKKVKKALVLDYAPAEEPFVGVVPWDNPIPSPDCICRS</sequence>
<dbReference type="STRING" id="1314773.A0A3N2PU04"/>
<evidence type="ECO:0000256" key="3">
    <source>
        <dbReference type="ARBA" id="ARBA00022630"/>
    </source>
</evidence>
<protein>
    <submittedName>
        <fullName evidence="8">FAD binding domain-containing protein</fullName>
    </submittedName>
</protein>
<evidence type="ECO:0000259" key="7">
    <source>
        <dbReference type="Pfam" id="PF01494"/>
    </source>
</evidence>
<organism evidence="8 9">
    <name type="scientific">Sodiomyces alkalinus (strain CBS 110278 / VKM F-3762 / F11)</name>
    <name type="common">Alkaliphilic filamentous fungus</name>
    <dbReference type="NCBI Taxonomy" id="1314773"/>
    <lineage>
        <taxon>Eukaryota</taxon>
        <taxon>Fungi</taxon>
        <taxon>Dikarya</taxon>
        <taxon>Ascomycota</taxon>
        <taxon>Pezizomycotina</taxon>
        <taxon>Sordariomycetes</taxon>
        <taxon>Hypocreomycetidae</taxon>
        <taxon>Glomerellales</taxon>
        <taxon>Plectosphaerellaceae</taxon>
        <taxon>Sodiomyces</taxon>
    </lineage>
</organism>
<dbReference type="AlphaFoldDB" id="A0A3N2PU04"/>
<gene>
    <name evidence="8" type="ORF">SODALDRAFT_344816</name>
</gene>
<dbReference type="PANTHER" id="PTHR47356:SF2">
    <property type="entry name" value="FAD-BINDING DOMAIN-CONTAINING PROTEIN-RELATED"/>
    <property type="match status" value="1"/>
</dbReference>
<dbReference type="SUPFAM" id="SSF51905">
    <property type="entry name" value="FAD/NAD(P)-binding domain"/>
    <property type="match status" value="1"/>
</dbReference>
<dbReference type="Gene3D" id="3.50.50.60">
    <property type="entry name" value="FAD/NAD(P)-binding domain"/>
    <property type="match status" value="1"/>
</dbReference>
<keyword evidence="4" id="KW-0274">FAD</keyword>
<comment type="cofactor">
    <cofactor evidence="1">
        <name>FAD</name>
        <dbReference type="ChEBI" id="CHEBI:57692"/>
    </cofactor>
</comment>
<feature type="domain" description="FAD-binding" evidence="7">
    <location>
        <begin position="294"/>
        <end position="341"/>
    </location>
</feature>
<evidence type="ECO:0000256" key="6">
    <source>
        <dbReference type="ARBA" id="ARBA00023033"/>
    </source>
</evidence>
<dbReference type="InterPro" id="IPR050562">
    <property type="entry name" value="FAD_mOase_fung"/>
</dbReference>
<dbReference type="GeneID" id="39581658"/>
<dbReference type="Proteomes" id="UP000272025">
    <property type="component" value="Unassembled WGS sequence"/>
</dbReference>
<keyword evidence="6" id="KW-0503">Monooxygenase</keyword>
<reference evidence="8 9" key="1">
    <citation type="journal article" date="2018" name="Mol. Ecol.">
        <title>The obligate alkalophilic soda-lake fungus Sodiomyces alkalinus has shifted to a protein diet.</title>
        <authorList>
            <person name="Grum-Grzhimaylo A.A."/>
            <person name="Falkoski D.L."/>
            <person name="van den Heuvel J."/>
            <person name="Valero-Jimenez C.A."/>
            <person name="Min B."/>
            <person name="Choi I.G."/>
            <person name="Lipzen A."/>
            <person name="Daum C.G."/>
            <person name="Aanen D.K."/>
            <person name="Tsang A."/>
            <person name="Henrissat B."/>
            <person name="Bilanenko E.N."/>
            <person name="de Vries R.P."/>
            <person name="van Kan J.A.L."/>
            <person name="Grigoriev I.V."/>
            <person name="Debets A.J.M."/>
        </authorList>
    </citation>
    <scope>NUCLEOTIDE SEQUENCE [LARGE SCALE GENOMIC DNA]</scope>
    <source>
        <strain evidence="8 9">F11</strain>
    </source>
</reference>
<evidence type="ECO:0000256" key="1">
    <source>
        <dbReference type="ARBA" id="ARBA00001974"/>
    </source>
</evidence>
<evidence type="ECO:0000313" key="9">
    <source>
        <dbReference type="Proteomes" id="UP000272025"/>
    </source>
</evidence>
<evidence type="ECO:0000256" key="5">
    <source>
        <dbReference type="ARBA" id="ARBA00023002"/>
    </source>
</evidence>
<accession>A0A3N2PU04</accession>
<proteinExistence type="inferred from homology"/>
<evidence type="ECO:0000256" key="2">
    <source>
        <dbReference type="ARBA" id="ARBA00007992"/>
    </source>
</evidence>
<evidence type="ECO:0000256" key="4">
    <source>
        <dbReference type="ARBA" id="ARBA00022827"/>
    </source>
</evidence>